<feature type="signal peptide" evidence="1">
    <location>
        <begin position="1"/>
        <end position="24"/>
    </location>
</feature>
<accession>A0ABU1AGP9</accession>
<evidence type="ECO:0000256" key="1">
    <source>
        <dbReference type="SAM" id="SignalP"/>
    </source>
</evidence>
<evidence type="ECO:0000313" key="3">
    <source>
        <dbReference type="Proteomes" id="UP001243717"/>
    </source>
</evidence>
<dbReference type="Gene3D" id="2.60.120.200">
    <property type="match status" value="1"/>
</dbReference>
<feature type="chain" id="PRO_5045566698" description="PEP-CTERM protein-sorting domain-containing protein" evidence="1">
    <location>
        <begin position="25"/>
        <end position="247"/>
    </location>
</feature>
<proteinExistence type="predicted"/>
<comment type="caution">
    <text evidence="2">The sequence shown here is derived from an EMBL/GenBank/DDBJ whole genome shotgun (WGS) entry which is preliminary data.</text>
</comment>
<organism evidence="2 3">
    <name type="scientific">Thalassobacterium sedimentorum</name>
    <dbReference type="NCBI Taxonomy" id="3041258"/>
    <lineage>
        <taxon>Bacteria</taxon>
        <taxon>Pseudomonadati</taxon>
        <taxon>Verrucomicrobiota</taxon>
        <taxon>Opitutia</taxon>
        <taxon>Puniceicoccales</taxon>
        <taxon>Coraliomargaritaceae</taxon>
        <taxon>Thalassobacterium</taxon>
    </lineage>
</organism>
<keyword evidence="1" id="KW-0732">Signal</keyword>
<protein>
    <recommendedName>
        <fullName evidence="4">PEP-CTERM protein-sorting domain-containing protein</fullName>
    </recommendedName>
</protein>
<gene>
    <name evidence="2" type="ORF">QEH59_05495</name>
</gene>
<reference evidence="2 3" key="1">
    <citation type="submission" date="2023-04" db="EMBL/GenBank/DDBJ databases">
        <title>A novel bacteria isolated from coastal sediment.</title>
        <authorList>
            <person name="Liu X.-J."/>
            <person name="Du Z.-J."/>
        </authorList>
    </citation>
    <scope>NUCLEOTIDE SEQUENCE [LARGE SCALE GENOMIC DNA]</scope>
    <source>
        <strain evidence="2 3">SDUM461004</strain>
    </source>
</reference>
<evidence type="ECO:0008006" key="4">
    <source>
        <dbReference type="Google" id="ProtNLM"/>
    </source>
</evidence>
<dbReference type="EMBL" id="JARXIC010000006">
    <property type="protein sequence ID" value="MDQ8193867.1"/>
    <property type="molecule type" value="Genomic_DNA"/>
</dbReference>
<sequence>MKMKSRSALLIGGMFVSALNLAQAQNSFSDDFNRPDSSGLGSDYTYYDDESTGSSIFSISSQTAITNDTVNVGVAAINSGDFLLQTGVGFTVEVDILASATASSARVGLAYNFQDIDNYSLVRYRSSDGAVQVLSYTAGSLSHYNQVVDANYILNGTVNMLLSVDETGDYTVTLSATGLDDFVVTGNNNTAFSGGLAGLYYNGVGTGASEYGFDNLSASNIPESNSAALLMGIGAALFLGSRRSRQR</sequence>
<keyword evidence="3" id="KW-1185">Reference proteome</keyword>
<dbReference type="Proteomes" id="UP001243717">
    <property type="component" value="Unassembled WGS sequence"/>
</dbReference>
<evidence type="ECO:0000313" key="2">
    <source>
        <dbReference type="EMBL" id="MDQ8193867.1"/>
    </source>
</evidence>
<name>A0ABU1AGP9_9BACT</name>